<dbReference type="AlphaFoldDB" id="A0AAE1UPZ3"/>
<organism evidence="1 4">
    <name type="scientific">Petrolisthes manimaculis</name>
    <dbReference type="NCBI Taxonomy" id="1843537"/>
    <lineage>
        <taxon>Eukaryota</taxon>
        <taxon>Metazoa</taxon>
        <taxon>Ecdysozoa</taxon>
        <taxon>Arthropoda</taxon>
        <taxon>Crustacea</taxon>
        <taxon>Multicrustacea</taxon>
        <taxon>Malacostraca</taxon>
        <taxon>Eumalacostraca</taxon>
        <taxon>Eucarida</taxon>
        <taxon>Decapoda</taxon>
        <taxon>Pleocyemata</taxon>
        <taxon>Anomura</taxon>
        <taxon>Galatheoidea</taxon>
        <taxon>Porcellanidae</taxon>
        <taxon>Petrolisthes</taxon>
    </lineage>
</organism>
<evidence type="ECO:0000313" key="3">
    <source>
        <dbReference type="EMBL" id="KAK4328792.1"/>
    </source>
</evidence>
<dbReference type="EMBL" id="JAWZYT010000207">
    <property type="protein sequence ID" value="KAK4326589.1"/>
    <property type="molecule type" value="Genomic_DNA"/>
</dbReference>
<evidence type="ECO:0000313" key="1">
    <source>
        <dbReference type="EMBL" id="KAK4326585.1"/>
    </source>
</evidence>
<comment type="caution">
    <text evidence="1">The sequence shown here is derived from an EMBL/GenBank/DDBJ whole genome shotgun (WGS) entry which is preliminary data.</text>
</comment>
<dbReference type="EMBL" id="JAWZYT010000207">
    <property type="protein sequence ID" value="KAK4326585.1"/>
    <property type="molecule type" value="Genomic_DNA"/>
</dbReference>
<sequence>MYQNVLQHLAGLLHLHIDPVLNHMVVEVVELLRDAGVRNREQWLDLVEDTKASPAVLAAIASNALPFQGILSSISSKYIQSPKYKCKVWTCDCILCSPSLPYSL</sequence>
<dbReference type="Proteomes" id="UP001292094">
    <property type="component" value="Unassembled WGS sequence"/>
</dbReference>
<keyword evidence="4" id="KW-1185">Reference proteome</keyword>
<reference evidence="1" key="1">
    <citation type="submission" date="2023-11" db="EMBL/GenBank/DDBJ databases">
        <title>Genome assemblies of two species of porcelain crab, Petrolisthes cinctipes and Petrolisthes manimaculis (Anomura: Porcellanidae).</title>
        <authorList>
            <person name="Angst P."/>
        </authorList>
    </citation>
    <scope>NUCLEOTIDE SEQUENCE</scope>
    <source>
        <strain evidence="1">PB745_02</strain>
        <tissue evidence="1">Gill</tissue>
    </source>
</reference>
<dbReference type="EMBL" id="JAWZYT010000058">
    <property type="protein sequence ID" value="KAK4328792.1"/>
    <property type="molecule type" value="Genomic_DNA"/>
</dbReference>
<gene>
    <name evidence="3" type="ORF">Pmani_000812</name>
    <name evidence="1" type="ORF">Pmani_002899</name>
    <name evidence="2" type="ORF">Pmani_002903</name>
</gene>
<proteinExistence type="predicted"/>
<name>A0AAE1UPZ3_9EUCA</name>
<evidence type="ECO:0000313" key="4">
    <source>
        <dbReference type="Proteomes" id="UP001292094"/>
    </source>
</evidence>
<evidence type="ECO:0000313" key="2">
    <source>
        <dbReference type="EMBL" id="KAK4326589.1"/>
    </source>
</evidence>
<accession>A0AAE1UPZ3</accession>
<protein>
    <submittedName>
        <fullName evidence="1">Uncharacterized protein</fullName>
    </submittedName>
</protein>